<dbReference type="RefSeq" id="WP_322186397.1">
    <property type="nucleotide sequence ID" value="NZ_JAXLPB010000002.1"/>
</dbReference>
<comment type="caution">
    <text evidence="1">The sequence shown here is derived from an EMBL/GenBank/DDBJ whole genome shotgun (WGS) entry which is preliminary data.</text>
</comment>
<dbReference type="SUPFAM" id="SSF48613">
    <property type="entry name" value="Heme oxygenase-like"/>
    <property type="match status" value="1"/>
</dbReference>
<keyword evidence="2" id="KW-1185">Reference proteome</keyword>
<evidence type="ECO:0000313" key="2">
    <source>
        <dbReference type="Proteomes" id="UP001294412"/>
    </source>
</evidence>
<gene>
    <name evidence="1" type="ORF">U0C82_07220</name>
</gene>
<evidence type="ECO:0000313" key="1">
    <source>
        <dbReference type="EMBL" id="MDY8108934.1"/>
    </source>
</evidence>
<protein>
    <submittedName>
        <fullName evidence="1">Biliverdin-producing heme oxygenase</fullName>
    </submittedName>
</protein>
<name>A0ABU5I0L9_9HYPH</name>
<organism evidence="1 2">
    <name type="scientific">Fulvimarina uroteuthidis</name>
    <dbReference type="NCBI Taxonomy" id="3098149"/>
    <lineage>
        <taxon>Bacteria</taxon>
        <taxon>Pseudomonadati</taxon>
        <taxon>Pseudomonadota</taxon>
        <taxon>Alphaproteobacteria</taxon>
        <taxon>Hyphomicrobiales</taxon>
        <taxon>Aurantimonadaceae</taxon>
        <taxon>Fulvimarina</taxon>
    </lineage>
</organism>
<proteinExistence type="predicted"/>
<dbReference type="CDD" id="cd19166">
    <property type="entry name" value="HemeO-bac"/>
    <property type="match status" value="1"/>
</dbReference>
<dbReference type="Gene3D" id="1.20.910.10">
    <property type="entry name" value="Heme oxygenase-like"/>
    <property type="match status" value="1"/>
</dbReference>
<dbReference type="EMBL" id="JAXLPB010000002">
    <property type="protein sequence ID" value="MDY8108934.1"/>
    <property type="molecule type" value="Genomic_DNA"/>
</dbReference>
<accession>A0ABU5I0L9</accession>
<dbReference type="Proteomes" id="UP001294412">
    <property type="component" value="Unassembled WGS sequence"/>
</dbReference>
<reference evidence="1 2" key="1">
    <citation type="submission" date="2023-12" db="EMBL/GenBank/DDBJ databases">
        <title>Description of Novel Strain Fulvimarina sp. 2208YS6-2-32 isolated from Uroteuthis (Photololigo) edulis.</title>
        <authorList>
            <person name="Park J.-S."/>
        </authorList>
    </citation>
    <scope>NUCLEOTIDE SEQUENCE [LARGE SCALE GENOMIC DNA]</scope>
    <source>
        <strain evidence="1 2">2208YS6-2-32</strain>
    </source>
</reference>
<dbReference type="InterPro" id="IPR016084">
    <property type="entry name" value="Haem_Oase-like_multi-hlx"/>
</dbReference>
<sequence length="244" mass="26559">MAFDEAGMENAGRERAGLKRANGRLEALAGRSPEPDADGDAVPFALPVRMRDVLRAATDRDHRELDALVGEVWESRAAYVAYLAMNHLAHRVLEPVLETALDRFEALRPYHCVRGALLADLEALGERSGRGDGPAAPVACDLPAAIGLIYVLEGSRLGARMLHGRVASAPWRSVSSDLPMTFFEASRSTENFNGRMAHLEQLISGRTALDASVASARAAFALFRDAAERARQFQPARVDRKDAR</sequence>